<keyword evidence="3" id="KW-1185">Reference proteome</keyword>
<evidence type="ECO:0000313" key="3">
    <source>
        <dbReference type="Proteomes" id="UP001153328"/>
    </source>
</evidence>
<dbReference type="Proteomes" id="UP001153328">
    <property type="component" value="Unassembled WGS sequence"/>
</dbReference>
<dbReference type="InterPro" id="IPR025904">
    <property type="entry name" value="Tubulin-like"/>
</dbReference>
<gene>
    <name evidence="2" type="ORF">SBRY_120052</name>
</gene>
<reference evidence="2" key="1">
    <citation type="submission" date="2021-06" db="EMBL/GenBank/DDBJ databases">
        <authorList>
            <person name="Arsene-Ploetze F."/>
        </authorList>
    </citation>
    <scope>NUCLEOTIDE SEQUENCE</scope>
    <source>
        <strain evidence="2">SBRY1</strain>
    </source>
</reference>
<feature type="compositionally biased region" description="Pro residues" evidence="1">
    <location>
        <begin position="65"/>
        <end position="76"/>
    </location>
</feature>
<accession>A0A9W4GYV4</accession>
<dbReference type="InterPro" id="IPR047738">
    <property type="entry name" value="SAV_2336-like_N"/>
</dbReference>
<feature type="compositionally biased region" description="Low complexity" evidence="1">
    <location>
        <begin position="54"/>
        <end position="64"/>
    </location>
</feature>
<feature type="region of interest" description="Disordered" evidence="1">
    <location>
        <begin position="704"/>
        <end position="727"/>
    </location>
</feature>
<dbReference type="GO" id="GO:0005874">
    <property type="term" value="C:microtubule"/>
    <property type="evidence" value="ECO:0007669"/>
    <property type="project" value="InterPro"/>
</dbReference>
<dbReference type="EMBL" id="CAJVAX010000004">
    <property type="protein sequence ID" value="CAG7617674.1"/>
    <property type="molecule type" value="Genomic_DNA"/>
</dbReference>
<proteinExistence type="predicted"/>
<protein>
    <submittedName>
        <fullName evidence="2">Tubulin-like protein</fullName>
    </submittedName>
</protein>
<dbReference type="RefSeq" id="WP_205045932.1">
    <property type="nucleotide sequence ID" value="NZ_CAJVAX010000004.1"/>
</dbReference>
<dbReference type="NCBIfam" id="NF041121">
    <property type="entry name" value="SAV_2336_NTERM"/>
    <property type="match status" value="1"/>
</dbReference>
<dbReference type="PROSITE" id="PS00227">
    <property type="entry name" value="TUBULIN"/>
    <property type="match status" value="1"/>
</dbReference>
<dbReference type="GO" id="GO:0007017">
    <property type="term" value="P:microtubule-based process"/>
    <property type="evidence" value="ECO:0007669"/>
    <property type="project" value="InterPro"/>
</dbReference>
<feature type="region of interest" description="Disordered" evidence="1">
    <location>
        <begin position="54"/>
        <end position="136"/>
    </location>
</feature>
<organism evidence="2 3">
    <name type="scientific">Actinacidiphila bryophytorum</name>
    <dbReference type="NCBI Taxonomy" id="1436133"/>
    <lineage>
        <taxon>Bacteria</taxon>
        <taxon>Bacillati</taxon>
        <taxon>Actinomycetota</taxon>
        <taxon>Actinomycetes</taxon>
        <taxon>Kitasatosporales</taxon>
        <taxon>Streptomycetaceae</taxon>
        <taxon>Actinacidiphila</taxon>
    </lineage>
</organism>
<name>A0A9W4GYV4_9ACTN</name>
<evidence type="ECO:0000256" key="1">
    <source>
        <dbReference type="SAM" id="MobiDB-lite"/>
    </source>
</evidence>
<feature type="region of interest" description="Disordered" evidence="1">
    <location>
        <begin position="1"/>
        <end position="35"/>
    </location>
</feature>
<sequence length="1651" mass="176759">MDEEPRSGQPPAQEGDFDGLERSLGRLLDGPGGASAADLADLLWVARFAGRSLAPQAPDGAAEPAGPPAEPEPPQAAAPGLVGDPAREAPAPVVPPAGGDGPVGVPLHAVSAAAQGEPDPVGSRLGGTPKSTPARVVPVPREGALHDRLAISRALRPLRRRVGAPGPLRLDEEATARASGEASLLSPAWLPHTESLFSVDLVVDSGPSMAVWQQLAAEMHSLLGQSAFRMTRVWSLDSATQVPRLAAFPRMPRAGARTFSLDQLRDPSGRRIVLLLTDGVGPLWRNAALHAAITRWSRAQPVAVLQVLPQRLWHRTALVPSRVLARPPAAGRTVPRFRQETLSGGAGGPRHGGWVPMLELRADWIAPWAGLLAGTAPGWTPLLAFPTGGELPALAAAAPGPAAGHAPAAADLVERFRGEASPEAFELAGYLSAVPLVLPVIRLVQRVMLPASTGAHLAEFFLSGLLLEEQQDPHPPAYESAHGRARAGVHDDLRMYDLLPGVRDALMGTLTRRETLRVLDVLGRVSGRVAERFGGSLNFRALVPAADAQGDWRLPEGSLPFARIAATALAGLGGEYRRMAAALTAGLAREGTAAGPVSSTPAVPQPPLPPPVSVRQLPTVQGRVLSQPMMFVGLGGTGVAIGAEVERRLRDELCGPDGRALSGSRGRLPYQLPDCVQFVYADLDQGSLADLPLVTPGTVPRGAYASTSRISPDSFPEDSDSSDTTRRLRRLPDADLRWLPPADDEPRVLPLTRGSGQLPTVARASLFSTMQQSPTAVAEALGAAVDAIARSAAELREIGGGHITGCDVFVAFSVAGGTGAGLFVDYLHLIGEEFAKRRFPGLRIHPLVVMPSAFPPQAGGGREAELNGARALLDLADLVDWQNAPASDDLDDDPEQLTIRHPGGHPLRMRVGTMPTAFLLGRPPGGTSADVRRSAVSLVMSLIGGEAPDDAYDTWRTFADSFLDNGVRHAAPSPSGLGRRGLTTSVSASLSIPVEALADLMTERLMGEAFRELSTPSAESTPALVRRLIADSGLDRLREAPVPPVRRPAEVRGTAAVVQALRDREDEMRERLSLLADSVGREVPELADRFDPRLAVALLLERTDPFSALAAFGNFPERGVSLAEGTFLGWLVRSSLERNPPRHLPDEAPTIPAMRGRLAGAVRVRWTDPEVRALLRAQDEWYVRRGREIWWEEWAGQGRRWLLKAQTAAADLGRLVAPLRDRAETSNVEVYRRIAALYQDQATAHVRLLPPQERLDSFFADLLESLAEHEGLTTGPDGRVRPVLSGLLAGGWREALRANRQHPDAAVAEARAALRSTVDSHLLRSDLGPVLPPMSRILAAAAGDNEARADVSEECLGAFTHQVAGLLAPGYVAEGNGPLRIIVTYPGRMSRAAEDYLLRALTLPRTGDAPVVQFVSGHEDTLSVVMVRSGMGITQVPEARDLLRLWTSAQYSPQPSDVLPWRQRLGYRDGWLLGSEHDRRRVLHRILVSLWNGIGVDARGHSPRRVRIPLGPESEAGVRRADTRAALTLSLPDSPAGLSTWPGVLGAYERWAITEDPQLTEPYAEALMSAVPAGGQTIRPPDWEFVRLVTEIAPRQTALLEQMREAPGGAEDPTLARHWEFWTSLLPAAMRLPCPGVRGEPTLDHLLSSIR</sequence>
<dbReference type="GO" id="GO:0005525">
    <property type="term" value="F:GTP binding"/>
    <property type="evidence" value="ECO:0007669"/>
    <property type="project" value="InterPro"/>
</dbReference>
<dbReference type="InterPro" id="IPR017975">
    <property type="entry name" value="Tubulin_CS"/>
</dbReference>
<evidence type="ECO:0000313" key="2">
    <source>
        <dbReference type="EMBL" id="CAG7617674.1"/>
    </source>
</evidence>
<dbReference type="Pfam" id="PF13809">
    <property type="entry name" value="Tubulin_2"/>
    <property type="match status" value="1"/>
</dbReference>
<comment type="caution">
    <text evidence="2">The sequence shown here is derived from an EMBL/GenBank/DDBJ whole genome shotgun (WGS) entry which is preliminary data.</text>
</comment>